<organism evidence="3">
    <name type="scientific">Petromyces alliaceus</name>
    <name type="common">Aspergillus alliaceus</name>
    <dbReference type="NCBI Taxonomy" id="209559"/>
    <lineage>
        <taxon>Eukaryota</taxon>
        <taxon>Fungi</taxon>
        <taxon>Dikarya</taxon>
        <taxon>Ascomycota</taxon>
        <taxon>Pezizomycotina</taxon>
        <taxon>Eurotiomycetes</taxon>
        <taxon>Eurotiomycetidae</taxon>
        <taxon>Eurotiales</taxon>
        <taxon>Aspergillaceae</taxon>
        <taxon>Aspergillus</taxon>
        <taxon>Aspergillus subgen. Circumdati</taxon>
    </lineage>
</organism>
<sequence>MEERRPPLPPRPPTDEKHPTSLYDPSPDNTSKQHNQQDDQQQPHDSDITNDPPPPYTPQTLIQNQTTDYAYRPSTILPKPIVIPQISHTIHGTIYRPFLRAYAPALESHGISKADFLAFIDALNDVWLANPYIQAIGATSALVGFIPLLEFQIASLGVQAAAEYGSIKVSQMRTQAYMRLANEELFRPRGLRVQVLRTRVMMGEVGIPGDVLELGAVGRDEEFGDLEGDGEGKEQGKGGGGYDPQLRRIEALKEFVSPVVVEEGVVVAKDNWVKRATDAQEKWFAERQNQLLVGKREKAGKWLSEAEEAEREINGKIEEVQAAREAARVRARERLQGPLGESLQGRGIVQDDLEKDLKKLDKSLNKLVKEREKRVTKVLQKGERRLQRVEKRESRIAQKVMWVVVTGDDGTGFQNHLWEDSES</sequence>
<accession>A0A5N7BT50</accession>
<accession>A0A5N6FDC1</accession>
<dbReference type="PANTHER" id="PTHR38887:SF1">
    <property type="entry name" value="RAS MODIFICATION PROTEIN ERF4"/>
    <property type="match status" value="1"/>
</dbReference>
<dbReference type="OrthoDB" id="3068835at2759"/>
<feature type="coiled-coil region" evidence="1">
    <location>
        <begin position="299"/>
        <end position="326"/>
    </location>
</feature>
<dbReference type="InterPro" id="IPR053221">
    <property type="entry name" value="Burnettramic_acid_biosynth"/>
</dbReference>
<protein>
    <submittedName>
        <fullName evidence="3">Uncharacterized protein</fullName>
    </submittedName>
</protein>
<feature type="coiled-coil region" evidence="1">
    <location>
        <begin position="350"/>
        <end position="399"/>
    </location>
</feature>
<feature type="compositionally biased region" description="Basic and acidic residues" evidence="2">
    <location>
        <begin position="35"/>
        <end position="47"/>
    </location>
</feature>
<dbReference type="EMBL" id="ML735356">
    <property type="protein sequence ID" value="KAE8384768.1"/>
    <property type="molecule type" value="Genomic_DNA"/>
</dbReference>
<dbReference type="PANTHER" id="PTHR38887">
    <property type="entry name" value="CHROMOSOME 21, WHOLE GENOME SHOTGUN SEQUENCE"/>
    <property type="match status" value="1"/>
</dbReference>
<reference evidence="3" key="1">
    <citation type="submission" date="2019-04" db="EMBL/GenBank/DDBJ databases">
        <title>Friends and foes A comparative genomics studyof 23 Aspergillus species from section Flavi.</title>
        <authorList>
            <consortium name="DOE Joint Genome Institute"/>
            <person name="Kjaerbolling I."/>
            <person name="Vesth T."/>
            <person name="Frisvad J.C."/>
            <person name="Nybo J.L."/>
            <person name="Theobald S."/>
            <person name="Kildgaard S."/>
            <person name="Isbrandt T."/>
            <person name="Kuo A."/>
            <person name="Sato A."/>
            <person name="Lyhne E.K."/>
            <person name="Kogle M.E."/>
            <person name="Wiebenga A."/>
            <person name="Kun R.S."/>
            <person name="Lubbers R.J."/>
            <person name="Makela M.R."/>
            <person name="Barry K."/>
            <person name="Chovatia M."/>
            <person name="Clum A."/>
            <person name="Daum C."/>
            <person name="Haridas S."/>
            <person name="He G."/>
            <person name="LaButti K."/>
            <person name="Lipzen A."/>
            <person name="Mondo S."/>
            <person name="Riley R."/>
            <person name="Salamov A."/>
            <person name="Simmons B.A."/>
            <person name="Magnuson J.K."/>
            <person name="Henrissat B."/>
            <person name="Mortensen U.H."/>
            <person name="Larsen T.O."/>
            <person name="Devries R.P."/>
            <person name="Grigoriev I.V."/>
            <person name="Machida M."/>
            <person name="Baker S.E."/>
            <person name="Andersen M.R."/>
        </authorList>
    </citation>
    <scope>NUCLEOTIDE SEQUENCE [LARGE SCALE GENOMIC DNA]</scope>
    <source>
        <strain evidence="3">IBT 14317</strain>
    </source>
</reference>
<evidence type="ECO:0000313" key="3">
    <source>
        <dbReference type="EMBL" id="KAE8384768.1"/>
    </source>
</evidence>
<name>A0A5N6FDC1_PETAA</name>
<keyword evidence="1" id="KW-0175">Coiled coil</keyword>
<evidence type="ECO:0000256" key="2">
    <source>
        <dbReference type="SAM" id="MobiDB-lite"/>
    </source>
</evidence>
<dbReference type="OMA" id="KDRAKAH"/>
<feature type="region of interest" description="Disordered" evidence="2">
    <location>
        <begin position="223"/>
        <end position="243"/>
    </location>
</feature>
<dbReference type="AlphaFoldDB" id="A0A5N6FDC1"/>
<feature type="region of interest" description="Disordered" evidence="2">
    <location>
        <begin position="1"/>
        <end position="61"/>
    </location>
</feature>
<evidence type="ECO:0000256" key="1">
    <source>
        <dbReference type="SAM" id="Coils"/>
    </source>
</evidence>
<dbReference type="Proteomes" id="UP000326877">
    <property type="component" value="Unassembled WGS sequence"/>
</dbReference>
<proteinExistence type="predicted"/>
<gene>
    <name evidence="3" type="ORF">BDV23DRAFT_191349</name>
</gene>